<dbReference type="STRING" id="1381753.V2WRM1"/>
<gene>
    <name evidence="2" type="ORF">Moror_16072</name>
</gene>
<accession>V2WRM1</accession>
<feature type="region of interest" description="Disordered" evidence="1">
    <location>
        <begin position="137"/>
        <end position="162"/>
    </location>
</feature>
<dbReference type="AlphaFoldDB" id="V2WRM1"/>
<dbReference type="HOGENOM" id="CLU_071098_0_0_1"/>
<dbReference type="PANTHER" id="PTHR47204">
    <property type="entry name" value="OS02G0168900 PROTEIN"/>
    <property type="match status" value="1"/>
</dbReference>
<organism evidence="2 3">
    <name type="scientific">Moniliophthora roreri (strain MCA 2997)</name>
    <name type="common">Cocoa frosty pod rot fungus</name>
    <name type="synonym">Crinipellis roreri</name>
    <dbReference type="NCBI Taxonomy" id="1381753"/>
    <lineage>
        <taxon>Eukaryota</taxon>
        <taxon>Fungi</taxon>
        <taxon>Dikarya</taxon>
        <taxon>Basidiomycota</taxon>
        <taxon>Agaricomycotina</taxon>
        <taxon>Agaricomycetes</taxon>
        <taxon>Agaricomycetidae</taxon>
        <taxon>Agaricales</taxon>
        <taxon>Marasmiineae</taxon>
        <taxon>Marasmiaceae</taxon>
        <taxon>Moniliophthora</taxon>
    </lineage>
</organism>
<dbReference type="EMBL" id="AWSO01000553">
    <property type="protein sequence ID" value="ESK89513.1"/>
    <property type="molecule type" value="Genomic_DNA"/>
</dbReference>
<dbReference type="InterPro" id="IPR013924">
    <property type="entry name" value="RNase_H2_suC"/>
</dbReference>
<dbReference type="Gene3D" id="2.40.128.680">
    <property type="match status" value="1"/>
</dbReference>
<keyword evidence="3" id="KW-1185">Reference proteome</keyword>
<dbReference type="Proteomes" id="UP000017559">
    <property type="component" value="Unassembled WGS sequence"/>
</dbReference>
<evidence type="ECO:0000313" key="3">
    <source>
        <dbReference type="Proteomes" id="UP000017559"/>
    </source>
</evidence>
<dbReference type="Pfam" id="PF08615">
    <property type="entry name" value="RNase_H2_suC"/>
    <property type="match status" value="1"/>
</dbReference>
<dbReference type="GO" id="GO:0006401">
    <property type="term" value="P:RNA catabolic process"/>
    <property type="evidence" value="ECO:0007669"/>
    <property type="project" value="InterPro"/>
</dbReference>
<reference evidence="2 3" key="1">
    <citation type="journal article" date="2014" name="BMC Genomics">
        <title>Genome and secretome analysis of the hemibiotrophic fungal pathogen, Moniliophthora roreri, which causes frosty pod rot disease of cacao: mechanisms of the biotrophic and necrotrophic phases.</title>
        <authorList>
            <person name="Meinhardt L.W."/>
            <person name="Costa G.G.L."/>
            <person name="Thomazella D.P.T."/>
            <person name="Teixeira P.J.P.L."/>
            <person name="Carazzolle M.F."/>
            <person name="Schuster S.C."/>
            <person name="Carlson J.E."/>
            <person name="Guiltinan M.J."/>
            <person name="Mieczkowski P."/>
            <person name="Farmer A."/>
            <person name="Ramaraj T."/>
            <person name="Crozier J."/>
            <person name="Davis R.E."/>
            <person name="Shao J."/>
            <person name="Melnick R.L."/>
            <person name="Pereira G.A.G."/>
            <person name="Bailey B.A."/>
        </authorList>
    </citation>
    <scope>NUCLEOTIDE SEQUENCE [LARGE SCALE GENOMIC DNA]</scope>
    <source>
        <strain evidence="2 3">MCA 2997</strain>
    </source>
</reference>
<dbReference type="OrthoDB" id="6222486at2759"/>
<dbReference type="KEGG" id="mrr:Moror_16072"/>
<comment type="caution">
    <text evidence="2">The sequence shown here is derived from an EMBL/GenBank/DDBJ whole genome shotgun (WGS) entry which is preliminary data.</text>
</comment>
<dbReference type="PANTHER" id="PTHR47204:SF1">
    <property type="entry name" value="RIBONUCLEASE H2 SUBUNIT C"/>
    <property type="match status" value="1"/>
</dbReference>
<proteinExistence type="predicted"/>
<dbReference type="GO" id="GO:0032299">
    <property type="term" value="C:ribonuclease H2 complex"/>
    <property type="evidence" value="ECO:0007669"/>
    <property type="project" value="InterPro"/>
</dbReference>
<evidence type="ECO:0000313" key="2">
    <source>
        <dbReference type="EMBL" id="ESK89513.1"/>
    </source>
</evidence>
<name>V2WRM1_MONRO</name>
<protein>
    <submittedName>
        <fullName evidence="2">Uncharacterized protein</fullName>
    </submittedName>
</protein>
<sequence length="240" mass="26068">MNNPKLPKIAISSSSASLPSCAPNLMPFSIDYNGTAPVSTFLRIEDAKRNIGAPEVEDSEGPESQEITVDGAETSQLADTIAKLPLPSTSSASSLEAQKEDLPKRFISTFRGRTIHGLEVHVPEGYTGVLFRSEGYNKGGANSGGEDEEATGSRTTRRSSRRVAAAIDVDAEDENDEAPMNDITEEDQELQTTTLDASMRFSSFVLWHPDIPVDTGKDEYFATVSEWMKVAHAIHCVEED</sequence>
<evidence type="ECO:0000256" key="1">
    <source>
        <dbReference type="SAM" id="MobiDB-lite"/>
    </source>
</evidence>